<keyword evidence="3" id="KW-1185">Reference proteome</keyword>
<feature type="region of interest" description="Disordered" evidence="1">
    <location>
        <begin position="115"/>
        <end position="146"/>
    </location>
</feature>
<feature type="region of interest" description="Disordered" evidence="1">
    <location>
        <begin position="1"/>
        <end position="68"/>
    </location>
</feature>
<gene>
    <name evidence="2" type="ORF">CROQUDRAFT_85889</name>
</gene>
<dbReference type="EMBL" id="MU167209">
    <property type="protein sequence ID" value="KAG0152158.1"/>
    <property type="molecule type" value="Genomic_DNA"/>
</dbReference>
<proteinExistence type="predicted"/>
<evidence type="ECO:0000313" key="2">
    <source>
        <dbReference type="EMBL" id="KAG0152158.1"/>
    </source>
</evidence>
<feature type="compositionally biased region" description="Low complexity" evidence="1">
    <location>
        <begin position="21"/>
        <end position="30"/>
    </location>
</feature>
<dbReference type="Proteomes" id="UP000886653">
    <property type="component" value="Unassembled WGS sequence"/>
</dbReference>
<accession>A0A9P6NTW7</accession>
<evidence type="ECO:0000256" key="1">
    <source>
        <dbReference type="SAM" id="MobiDB-lite"/>
    </source>
</evidence>
<organism evidence="2 3">
    <name type="scientific">Cronartium quercuum f. sp. fusiforme G11</name>
    <dbReference type="NCBI Taxonomy" id="708437"/>
    <lineage>
        <taxon>Eukaryota</taxon>
        <taxon>Fungi</taxon>
        <taxon>Dikarya</taxon>
        <taxon>Basidiomycota</taxon>
        <taxon>Pucciniomycotina</taxon>
        <taxon>Pucciniomycetes</taxon>
        <taxon>Pucciniales</taxon>
        <taxon>Coleosporiaceae</taxon>
        <taxon>Cronartium</taxon>
    </lineage>
</organism>
<evidence type="ECO:0000313" key="3">
    <source>
        <dbReference type="Proteomes" id="UP000886653"/>
    </source>
</evidence>
<feature type="compositionally biased region" description="Polar residues" evidence="1">
    <location>
        <begin position="119"/>
        <end position="146"/>
    </location>
</feature>
<protein>
    <submittedName>
        <fullName evidence="2">Uncharacterized protein</fullName>
    </submittedName>
</protein>
<reference evidence="2" key="1">
    <citation type="submission" date="2013-11" db="EMBL/GenBank/DDBJ databases">
        <title>Genome sequence of the fusiform rust pathogen reveals effectors for host alternation and coevolution with pine.</title>
        <authorList>
            <consortium name="DOE Joint Genome Institute"/>
            <person name="Smith K."/>
            <person name="Pendleton A."/>
            <person name="Kubisiak T."/>
            <person name="Anderson C."/>
            <person name="Salamov A."/>
            <person name="Aerts A."/>
            <person name="Riley R."/>
            <person name="Clum A."/>
            <person name="Lindquist E."/>
            <person name="Ence D."/>
            <person name="Campbell M."/>
            <person name="Kronenberg Z."/>
            <person name="Feau N."/>
            <person name="Dhillon B."/>
            <person name="Hamelin R."/>
            <person name="Burleigh J."/>
            <person name="Smith J."/>
            <person name="Yandell M."/>
            <person name="Nelson C."/>
            <person name="Grigoriev I."/>
            <person name="Davis J."/>
        </authorList>
    </citation>
    <scope>NUCLEOTIDE SEQUENCE</scope>
    <source>
        <strain evidence="2">G11</strain>
    </source>
</reference>
<name>A0A9P6NTW7_9BASI</name>
<dbReference type="AlphaFoldDB" id="A0A9P6NTW7"/>
<sequence>MPGIVFGRLGQAARVREPGKTPTSPTSGPSAIARHLQLSRYTTRTSKTAKSRSLGHHPTTGKLFTNHSPLNASTRRELVSNLIRLEILRNKHNILTDLKAFKLLVNYIRRTHRFHQTRRPNNADMSSPARNTSKPTTDPQKQPQNH</sequence>
<comment type="caution">
    <text evidence="2">The sequence shown here is derived from an EMBL/GenBank/DDBJ whole genome shotgun (WGS) entry which is preliminary data.</text>
</comment>